<proteinExistence type="predicted"/>
<dbReference type="GeneID" id="83002950"/>
<accession>A0A415E0G7</accession>
<dbReference type="STRING" id="1776384.GCA_900086585_00539"/>
<gene>
    <name evidence="2" type="ORF">DW099_10295</name>
</gene>
<feature type="transmembrane region" description="Helical" evidence="1">
    <location>
        <begin position="95"/>
        <end position="117"/>
    </location>
</feature>
<dbReference type="OrthoDB" id="2085603at2"/>
<protein>
    <submittedName>
        <fullName evidence="2">Uncharacterized protein</fullName>
    </submittedName>
</protein>
<dbReference type="RefSeq" id="WP_067533515.1">
    <property type="nucleotide sequence ID" value="NZ_AP025567.1"/>
</dbReference>
<organism evidence="2 3">
    <name type="scientific">Emergencia timonensis</name>
    <dbReference type="NCBI Taxonomy" id="1776384"/>
    <lineage>
        <taxon>Bacteria</taxon>
        <taxon>Bacillati</taxon>
        <taxon>Bacillota</taxon>
        <taxon>Clostridia</taxon>
        <taxon>Peptostreptococcales</taxon>
        <taxon>Anaerovoracaceae</taxon>
        <taxon>Emergencia</taxon>
    </lineage>
</organism>
<evidence type="ECO:0000313" key="2">
    <source>
        <dbReference type="EMBL" id="RHJ87088.1"/>
    </source>
</evidence>
<feature type="transmembrane region" description="Helical" evidence="1">
    <location>
        <begin position="68"/>
        <end position="89"/>
    </location>
</feature>
<dbReference type="AlphaFoldDB" id="A0A415E0G7"/>
<comment type="caution">
    <text evidence="2">The sequence shown here is derived from an EMBL/GenBank/DDBJ whole genome shotgun (WGS) entry which is preliminary data.</text>
</comment>
<keyword evidence="1" id="KW-0472">Membrane</keyword>
<dbReference type="Proteomes" id="UP000284841">
    <property type="component" value="Unassembled WGS sequence"/>
</dbReference>
<evidence type="ECO:0000313" key="3">
    <source>
        <dbReference type="Proteomes" id="UP000284841"/>
    </source>
</evidence>
<dbReference type="EMBL" id="QRMS01000003">
    <property type="protein sequence ID" value="RHJ87088.1"/>
    <property type="molecule type" value="Genomic_DNA"/>
</dbReference>
<sequence length="120" mass="13663">MNREKFTREKWKIFFYMVVYSLLCEAFSLFVFGFDWRFTFGLIMGICAVTVNLTALEKVVDCAIDGKQIWLAFLLHMGRFLLFGVTGYLCYRIDIIALAAYGIGVLGLTVASVITYVKEG</sequence>
<keyword evidence="1" id="KW-0812">Transmembrane</keyword>
<keyword evidence="3" id="KW-1185">Reference proteome</keyword>
<evidence type="ECO:0000256" key="1">
    <source>
        <dbReference type="SAM" id="Phobius"/>
    </source>
</evidence>
<keyword evidence="1" id="KW-1133">Transmembrane helix</keyword>
<reference evidence="2 3" key="1">
    <citation type="submission" date="2018-08" db="EMBL/GenBank/DDBJ databases">
        <title>A genome reference for cultivated species of the human gut microbiota.</title>
        <authorList>
            <person name="Zou Y."/>
            <person name="Xue W."/>
            <person name="Luo G."/>
        </authorList>
    </citation>
    <scope>NUCLEOTIDE SEQUENCE [LARGE SCALE GENOMIC DNA]</scope>
    <source>
        <strain evidence="2 3">AM07-24</strain>
    </source>
</reference>
<feature type="transmembrane region" description="Helical" evidence="1">
    <location>
        <begin position="38"/>
        <end position="56"/>
    </location>
</feature>
<feature type="transmembrane region" description="Helical" evidence="1">
    <location>
        <begin position="12"/>
        <end position="32"/>
    </location>
</feature>
<name>A0A415E0G7_9FIRM</name>